<comment type="caution">
    <text evidence="1">The sequence shown here is derived from an EMBL/GenBank/DDBJ whole genome shotgun (WGS) entry which is preliminary data.</text>
</comment>
<sequence>YPSPSSLLHLAQLLRLSQRNPRGLALPVVHLALCTELTSALHMCSPLENSRQTSGGFPRMAPYLARCTE</sequence>
<feature type="non-terminal residue" evidence="1">
    <location>
        <position position="69"/>
    </location>
</feature>
<dbReference type="Proteomes" id="UP001266305">
    <property type="component" value="Unassembled WGS sequence"/>
</dbReference>
<accession>A0ABQ9TD54</accession>
<evidence type="ECO:0000313" key="2">
    <source>
        <dbReference type="Proteomes" id="UP001266305"/>
    </source>
</evidence>
<keyword evidence="2" id="KW-1185">Reference proteome</keyword>
<organism evidence="1 2">
    <name type="scientific">Saguinus oedipus</name>
    <name type="common">Cotton-top tamarin</name>
    <name type="synonym">Oedipomidas oedipus</name>
    <dbReference type="NCBI Taxonomy" id="9490"/>
    <lineage>
        <taxon>Eukaryota</taxon>
        <taxon>Metazoa</taxon>
        <taxon>Chordata</taxon>
        <taxon>Craniata</taxon>
        <taxon>Vertebrata</taxon>
        <taxon>Euteleostomi</taxon>
        <taxon>Mammalia</taxon>
        <taxon>Eutheria</taxon>
        <taxon>Euarchontoglires</taxon>
        <taxon>Primates</taxon>
        <taxon>Haplorrhini</taxon>
        <taxon>Platyrrhini</taxon>
        <taxon>Cebidae</taxon>
        <taxon>Callitrichinae</taxon>
        <taxon>Saguinus</taxon>
    </lineage>
</organism>
<reference evidence="1 2" key="1">
    <citation type="submission" date="2023-05" db="EMBL/GenBank/DDBJ databases">
        <title>B98-5 Cell Line De Novo Hybrid Assembly: An Optical Mapping Approach.</title>
        <authorList>
            <person name="Kananen K."/>
            <person name="Auerbach J.A."/>
            <person name="Kautto E."/>
            <person name="Blachly J.S."/>
        </authorList>
    </citation>
    <scope>NUCLEOTIDE SEQUENCE [LARGE SCALE GENOMIC DNA]</scope>
    <source>
        <strain evidence="1">B95-8</strain>
        <tissue evidence="1">Cell line</tissue>
    </source>
</reference>
<name>A0ABQ9TD54_SAGOE</name>
<evidence type="ECO:0000313" key="1">
    <source>
        <dbReference type="EMBL" id="KAK2082132.1"/>
    </source>
</evidence>
<proteinExistence type="predicted"/>
<feature type="non-terminal residue" evidence="1">
    <location>
        <position position="1"/>
    </location>
</feature>
<dbReference type="EMBL" id="JASSZA010000043">
    <property type="protein sequence ID" value="KAK2082132.1"/>
    <property type="molecule type" value="Genomic_DNA"/>
</dbReference>
<protein>
    <submittedName>
        <fullName evidence="1">Uncharacterized protein</fullName>
    </submittedName>
</protein>
<gene>
    <name evidence="1" type="ORF">P7K49_039357</name>
</gene>